<dbReference type="Pfam" id="PF13349">
    <property type="entry name" value="DUF4097"/>
    <property type="match status" value="2"/>
</dbReference>
<evidence type="ECO:0000313" key="2">
    <source>
        <dbReference type="EMBL" id="APC46968.1"/>
    </source>
</evidence>
<dbReference type="PANTHER" id="PTHR34094:SF1">
    <property type="entry name" value="PROTEIN FAM185A"/>
    <property type="match status" value="1"/>
</dbReference>
<dbReference type="Gene3D" id="2.160.20.120">
    <property type="match status" value="2"/>
</dbReference>
<dbReference type="GeneID" id="71513078"/>
<accession>A0AAC9IX55</accession>
<evidence type="ECO:0000259" key="1">
    <source>
        <dbReference type="Pfam" id="PF13349"/>
    </source>
</evidence>
<sequence>MANFIKTVKNHVEYGSTTEQWTINIDKLSKIRVETEEAKIAVIIQDTPGIEVVLETYEGGPELSTNLTKDELEIKALSTKQTFLRKKHNCRLILFVSSSIADNWELLTSSGDVHLTQLVTNILKCRTSSGEILCQQLTTKETHLKTSSGDITFSVLEDQNNVENSGAPSGDTYLSTSSGDVKIEKIKGRKLRIKTSSGDIHLHNLLMHEATLHSSSGDMTGEDICLEKLLFTSSSGNFLIKEVSGQLQGSTSSGDVKVTIVEQAPLEIGTSSGDISIGFLSSILDGKIRVETGSGEIKTNLVMDIEKQESNCLEGKIGQARTVYQMKARSGDVYIYEI</sequence>
<feature type="domain" description="DUF4097" evidence="1">
    <location>
        <begin position="173"/>
        <end position="335"/>
    </location>
</feature>
<dbReference type="InterPro" id="IPR025164">
    <property type="entry name" value="Toastrack_DUF4097"/>
</dbReference>
<evidence type="ECO:0000313" key="3">
    <source>
        <dbReference type="Proteomes" id="UP000182945"/>
    </source>
</evidence>
<protein>
    <recommendedName>
        <fullName evidence="1">DUF4097 domain-containing protein</fullName>
    </recommendedName>
</protein>
<dbReference type="PANTHER" id="PTHR34094">
    <property type="match status" value="1"/>
</dbReference>
<gene>
    <name evidence="2" type="ORF">BME96_01630</name>
</gene>
<reference evidence="2 3" key="1">
    <citation type="submission" date="2016-11" db="EMBL/GenBank/DDBJ databases">
        <title>Complete genome sequencing of Virgibacillus halodenitrificans PDB-F2.</title>
        <authorList>
            <person name="Sun Z."/>
            <person name="Zhou Y."/>
            <person name="Li H."/>
        </authorList>
    </citation>
    <scope>NUCLEOTIDE SEQUENCE [LARGE SCALE GENOMIC DNA]</scope>
    <source>
        <strain evidence="2 3">PDB-F2</strain>
    </source>
</reference>
<feature type="domain" description="DUF4097" evidence="1">
    <location>
        <begin position="69"/>
        <end position="161"/>
    </location>
</feature>
<dbReference type="KEGG" id="vhl:BME96_01630"/>
<dbReference type="Proteomes" id="UP000182945">
    <property type="component" value="Chromosome"/>
</dbReference>
<proteinExistence type="predicted"/>
<dbReference type="EMBL" id="CP017962">
    <property type="protein sequence ID" value="APC46968.1"/>
    <property type="molecule type" value="Genomic_DNA"/>
</dbReference>
<organism evidence="2 3">
    <name type="scientific">Virgibacillus halodenitrificans</name>
    <name type="common">Bacillus halodenitrificans</name>
    <dbReference type="NCBI Taxonomy" id="1482"/>
    <lineage>
        <taxon>Bacteria</taxon>
        <taxon>Bacillati</taxon>
        <taxon>Bacillota</taxon>
        <taxon>Bacilli</taxon>
        <taxon>Bacillales</taxon>
        <taxon>Bacillaceae</taxon>
        <taxon>Virgibacillus</taxon>
    </lineage>
</organism>
<name>A0AAC9IX55_VIRHA</name>
<dbReference type="AlphaFoldDB" id="A0AAC9IX55"/>
<dbReference type="RefSeq" id="WP_071648109.1">
    <property type="nucleotide sequence ID" value="NZ_CP017962.1"/>
</dbReference>